<organism evidence="2">
    <name type="scientific">Arthroderma gypseum (strain ATCC MYA-4604 / CBS 118893)</name>
    <name type="common">Microsporum gypseum</name>
    <dbReference type="NCBI Taxonomy" id="535722"/>
    <lineage>
        <taxon>Eukaryota</taxon>
        <taxon>Fungi</taxon>
        <taxon>Dikarya</taxon>
        <taxon>Ascomycota</taxon>
        <taxon>Pezizomycotina</taxon>
        <taxon>Eurotiomycetes</taxon>
        <taxon>Eurotiomycetidae</taxon>
        <taxon>Onygenales</taxon>
        <taxon>Arthrodermataceae</taxon>
        <taxon>Nannizzia</taxon>
    </lineage>
</organism>
<gene>
    <name evidence="1" type="ORF">MGYG_07150</name>
</gene>
<sequence>MESISGKFTVADPDLQMIHNEEDSPSLILAVEAGFSQPSADLELRIKELFRKTSIQVAILVDIKEKPDYKNPLARQKNIEILKSEQDYLHGQPKFLIQQYCEMTAAVQVFGKDPETREPVEKTPRITFFGEPKLVSGSTGTPAHEAHPDLNTKISDFVQRDDEIYQKELTFQWDILRKELERARRHLALGRYLTAIRKLKSDGKI</sequence>
<proteinExistence type="predicted"/>
<dbReference type="OMA" id="IAQNCER"/>
<dbReference type="eggNOG" id="ENOG502SYSE">
    <property type="taxonomic scope" value="Eukaryota"/>
</dbReference>
<dbReference type="Proteomes" id="UP000002669">
    <property type="component" value="Unassembled WGS sequence"/>
</dbReference>
<dbReference type="InParanoid" id="E4V278"/>
<dbReference type="AlphaFoldDB" id="E4V278"/>
<keyword evidence="2" id="KW-1185">Reference proteome</keyword>
<dbReference type="HOGENOM" id="CLU_094695_0_0_1"/>
<dbReference type="EMBL" id="DS989827">
    <property type="protein sequence ID" value="EFR04143.1"/>
    <property type="molecule type" value="Genomic_DNA"/>
</dbReference>
<evidence type="ECO:0000313" key="2">
    <source>
        <dbReference type="Proteomes" id="UP000002669"/>
    </source>
</evidence>
<dbReference type="VEuPathDB" id="FungiDB:MGYG_07150"/>
<dbReference type="GeneID" id="10026400"/>
<reference evidence="2" key="1">
    <citation type="journal article" date="2012" name="MBio">
        <title>Comparative genome analysis of Trichophyton rubrum and related dermatophytes reveals candidate genes involved in infection.</title>
        <authorList>
            <person name="Martinez D.A."/>
            <person name="Oliver B.G."/>
            <person name="Graeser Y."/>
            <person name="Goldberg J.M."/>
            <person name="Li W."/>
            <person name="Martinez-Rossi N.M."/>
            <person name="Monod M."/>
            <person name="Shelest E."/>
            <person name="Barton R.C."/>
            <person name="Birch E."/>
            <person name="Brakhage A.A."/>
            <person name="Chen Z."/>
            <person name="Gurr S.J."/>
            <person name="Heiman D."/>
            <person name="Heitman J."/>
            <person name="Kosti I."/>
            <person name="Rossi A."/>
            <person name="Saif S."/>
            <person name="Samalova M."/>
            <person name="Saunders C.W."/>
            <person name="Shea T."/>
            <person name="Summerbell R.C."/>
            <person name="Xu J."/>
            <person name="Young S."/>
            <person name="Zeng Q."/>
            <person name="Birren B.W."/>
            <person name="Cuomo C.A."/>
            <person name="White T.C."/>
        </authorList>
    </citation>
    <scope>NUCLEOTIDE SEQUENCE [LARGE SCALE GENOMIC DNA]</scope>
    <source>
        <strain evidence="2">ATCC MYA-4604 / CBS 118893</strain>
    </source>
</reference>
<name>E4V278_ARTGP</name>
<protein>
    <submittedName>
        <fullName evidence="1">Uncharacterized protein</fullName>
    </submittedName>
</protein>
<accession>E4V278</accession>
<dbReference type="RefSeq" id="XP_003171151.1">
    <property type="nucleotide sequence ID" value="XM_003171103.1"/>
</dbReference>
<evidence type="ECO:0000313" key="1">
    <source>
        <dbReference type="EMBL" id="EFR04143.1"/>
    </source>
</evidence>
<dbReference type="OrthoDB" id="4207273at2759"/>